<proteinExistence type="predicted"/>
<gene>
    <name evidence="3" type="primary">axe2_2</name>
    <name evidence="3" type="ORF">PDESU_06087</name>
</gene>
<dbReference type="PANTHER" id="PTHR30383:SF5">
    <property type="entry name" value="SGNH HYDROLASE-TYPE ESTERASE DOMAIN-CONTAINING PROTEIN"/>
    <property type="match status" value="1"/>
</dbReference>
<dbReference type="Pfam" id="PF13472">
    <property type="entry name" value="Lipase_GDSL_2"/>
    <property type="match status" value="1"/>
</dbReference>
<keyword evidence="1" id="KW-0812">Transmembrane</keyword>
<reference evidence="3 4" key="1">
    <citation type="submission" date="2019-04" db="EMBL/GenBank/DDBJ databases">
        <authorList>
            <person name="Van Vliet M D."/>
        </authorList>
    </citation>
    <scope>NUCLEOTIDE SEQUENCE [LARGE SCALE GENOMIC DNA]</scope>
    <source>
        <strain evidence="3 4">F1</strain>
    </source>
</reference>
<dbReference type="CDD" id="cd01834">
    <property type="entry name" value="SGNH_hydrolase_like_2"/>
    <property type="match status" value="1"/>
</dbReference>
<dbReference type="InterPro" id="IPR036514">
    <property type="entry name" value="SGNH_hydro_sf"/>
</dbReference>
<feature type="transmembrane region" description="Helical" evidence="1">
    <location>
        <begin position="7"/>
        <end position="26"/>
    </location>
</feature>
<feature type="domain" description="SGNH hydrolase-type esterase" evidence="2">
    <location>
        <begin position="45"/>
        <end position="237"/>
    </location>
</feature>
<protein>
    <submittedName>
        <fullName evidence="3">Acetylxylan esterase</fullName>
    </submittedName>
</protein>
<evidence type="ECO:0000256" key="1">
    <source>
        <dbReference type="SAM" id="Phobius"/>
    </source>
</evidence>
<dbReference type="InterPro" id="IPR013830">
    <property type="entry name" value="SGNH_hydro"/>
</dbReference>
<organism evidence="3 4">
    <name type="scientific">Pontiella desulfatans</name>
    <dbReference type="NCBI Taxonomy" id="2750659"/>
    <lineage>
        <taxon>Bacteria</taxon>
        <taxon>Pseudomonadati</taxon>
        <taxon>Kiritimatiellota</taxon>
        <taxon>Kiritimatiellia</taxon>
        <taxon>Kiritimatiellales</taxon>
        <taxon>Pontiellaceae</taxon>
        <taxon>Pontiella</taxon>
    </lineage>
</organism>
<keyword evidence="1" id="KW-0472">Membrane</keyword>
<evidence type="ECO:0000259" key="2">
    <source>
        <dbReference type="Pfam" id="PF13472"/>
    </source>
</evidence>
<dbReference type="PANTHER" id="PTHR30383">
    <property type="entry name" value="THIOESTERASE 1/PROTEASE 1/LYSOPHOSPHOLIPASE L1"/>
    <property type="match status" value="1"/>
</dbReference>
<dbReference type="AlphaFoldDB" id="A0A6C2UDJ7"/>
<evidence type="ECO:0000313" key="4">
    <source>
        <dbReference type="Proteomes" id="UP000366872"/>
    </source>
</evidence>
<dbReference type="GO" id="GO:0004622">
    <property type="term" value="F:phosphatidylcholine lysophospholipase activity"/>
    <property type="evidence" value="ECO:0007669"/>
    <property type="project" value="TreeGrafter"/>
</dbReference>
<evidence type="ECO:0000313" key="3">
    <source>
        <dbReference type="EMBL" id="VGO17491.1"/>
    </source>
</evidence>
<accession>A0A6C2UDJ7</accession>
<keyword evidence="4" id="KW-1185">Reference proteome</keyword>
<dbReference type="InterPro" id="IPR051532">
    <property type="entry name" value="Ester_Hydrolysis_Enzymes"/>
</dbReference>
<dbReference type="Gene3D" id="3.40.50.1110">
    <property type="entry name" value="SGNH hydrolase"/>
    <property type="match status" value="1"/>
</dbReference>
<dbReference type="SUPFAM" id="SSF52266">
    <property type="entry name" value="SGNH hydrolase"/>
    <property type="match status" value="1"/>
</dbReference>
<keyword evidence="1" id="KW-1133">Transmembrane helix</keyword>
<sequence>MNGNRRGLIKGMMIIAVGVAMGMGAAEFKTPVTSIDLQDGDTLVFLGDSITHQCLYTQYVEDYFYTRYPDRRILFHNAGVSGDRAADALDRFAEDVAPFEPKYITVLLGMNDGSYQHFDLGIFNTYETGMTELADRMDALGAVEVFMGPTMYDSRVASVTPPHWLKDQEKIAQARHYYNAVLAFYGTWLRDTAVERGAGYVDLLGPLNFHTTQQRLEDPAFTLIPDAVHPGPAGHAVMAFELLEQMNADRSVSGINASTKPDGSWRVASPNGEVSDISGDGASLRFTFKAQALPWVLPPEATLGYEITKSGHKMSNEHLSVRGLKPGKYSLKIDGIEVGHYSHAQLGSKVELQSNEKTPQYQQALAVALLNKERNDKAVHPLRDQWGARKGKRREKLQEKDPEAYAQFYSAYEAEVAHLLNVKADYEERIHELAQPRARVYEISPVK</sequence>
<dbReference type="RefSeq" id="WP_136082958.1">
    <property type="nucleotide sequence ID" value="NZ_CAAHFG010000004.1"/>
</dbReference>
<dbReference type="EMBL" id="CAAHFG010000004">
    <property type="protein sequence ID" value="VGO17491.1"/>
    <property type="molecule type" value="Genomic_DNA"/>
</dbReference>
<name>A0A6C2UDJ7_PONDE</name>
<dbReference type="Proteomes" id="UP000366872">
    <property type="component" value="Unassembled WGS sequence"/>
</dbReference>